<dbReference type="EMBL" id="BAAABX010000037">
    <property type="protein sequence ID" value="GAA0409732.1"/>
    <property type="molecule type" value="Genomic_DNA"/>
</dbReference>
<reference evidence="1 2" key="1">
    <citation type="journal article" date="2019" name="Int. J. Syst. Evol. Microbiol.">
        <title>The Global Catalogue of Microorganisms (GCM) 10K type strain sequencing project: providing services to taxonomists for standard genome sequencing and annotation.</title>
        <authorList>
            <consortium name="The Broad Institute Genomics Platform"/>
            <consortium name="The Broad Institute Genome Sequencing Center for Infectious Disease"/>
            <person name="Wu L."/>
            <person name="Ma J."/>
        </authorList>
    </citation>
    <scope>NUCLEOTIDE SEQUENCE [LARGE SCALE GENOMIC DNA]</scope>
    <source>
        <strain evidence="1 2">JCM 4788</strain>
    </source>
</reference>
<comment type="caution">
    <text evidence="1">The sequence shown here is derived from an EMBL/GenBank/DDBJ whole genome shotgun (WGS) entry which is preliminary data.</text>
</comment>
<dbReference type="Pfam" id="PF19979">
    <property type="entry name" value="DUF6415"/>
    <property type="match status" value="1"/>
</dbReference>
<sequence length="126" mass="14208">MNTPDTPPPLMTLMTGDTKPLDLVTVRAAIRRALQERPIRPPAHEIAELTRTLRAHLEAMLPEAQYRADQLEPDTTARKRWEGLIDHVLADLDFGVGAERPIRCAARAYLEILARDARFLADCLDE</sequence>
<proteinExistence type="predicted"/>
<keyword evidence="2" id="KW-1185">Reference proteome</keyword>
<dbReference type="Proteomes" id="UP001500879">
    <property type="component" value="Unassembled WGS sequence"/>
</dbReference>
<name>A0ABN0YTH9_9ACTN</name>
<evidence type="ECO:0000313" key="2">
    <source>
        <dbReference type="Proteomes" id="UP001500879"/>
    </source>
</evidence>
<evidence type="ECO:0000313" key="1">
    <source>
        <dbReference type="EMBL" id="GAA0409732.1"/>
    </source>
</evidence>
<protein>
    <submittedName>
        <fullName evidence="1">Uncharacterized protein</fullName>
    </submittedName>
</protein>
<organism evidence="1 2">
    <name type="scientific">Streptomyces luteireticuli</name>
    <dbReference type="NCBI Taxonomy" id="173858"/>
    <lineage>
        <taxon>Bacteria</taxon>
        <taxon>Bacillati</taxon>
        <taxon>Actinomycetota</taxon>
        <taxon>Actinomycetes</taxon>
        <taxon>Kitasatosporales</taxon>
        <taxon>Streptomycetaceae</taxon>
        <taxon>Streptomyces</taxon>
    </lineage>
</organism>
<accession>A0ABN0YTH9</accession>
<dbReference type="InterPro" id="IPR046300">
    <property type="entry name" value="DUF6415"/>
</dbReference>
<gene>
    <name evidence="1" type="ORF">GCM10010357_33510</name>
</gene>